<dbReference type="Pfam" id="PF07980">
    <property type="entry name" value="SusD_RagB"/>
    <property type="match status" value="1"/>
</dbReference>
<reference evidence="9" key="1">
    <citation type="submission" date="2016-11" db="EMBL/GenBank/DDBJ databases">
        <authorList>
            <person name="Varghese N."/>
            <person name="Submissions S."/>
        </authorList>
    </citation>
    <scope>NUCLEOTIDE SEQUENCE [LARGE SCALE GENOMIC DNA]</scope>
    <source>
        <strain evidence="9">DSM 16990</strain>
    </source>
</reference>
<evidence type="ECO:0000259" key="7">
    <source>
        <dbReference type="Pfam" id="PF14322"/>
    </source>
</evidence>
<dbReference type="InterPro" id="IPR011990">
    <property type="entry name" value="TPR-like_helical_dom_sf"/>
</dbReference>
<evidence type="ECO:0000313" key="8">
    <source>
        <dbReference type="EMBL" id="SHE44919.1"/>
    </source>
</evidence>
<name>A0A1M4TKA6_9SPHI</name>
<dbReference type="InterPro" id="IPR012944">
    <property type="entry name" value="SusD_RagB_dom"/>
</dbReference>
<evidence type="ECO:0000259" key="6">
    <source>
        <dbReference type="Pfam" id="PF07980"/>
    </source>
</evidence>
<evidence type="ECO:0000256" key="5">
    <source>
        <dbReference type="ARBA" id="ARBA00023237"/>
    </source>
</evidence>
<keyword evidence="3" id="KW-0732">Signal</keyword>
<dbReference type="GO" id="GO:0009279">
    <property type="term" value="C:cell outer membrane"/>
    <property type="evidence" value="ECO:0007669"/>
    <property type="project" value="UniProtKB-SubCell"/>
</dbReference>
<evidence type="ECO:0000256" key="4">
    <source>
        <dbReference type="ARBA" id="ARBA00023136"/>
    </source>
</evidence>
<dbReference type="RefSeq" id="WP_073226304.1">
    <property type="nucleotide sequence ID" value="NZ_FQUQ01000001.1"/>
</dbReference>
<dbReference type="Gene3D" id="1.25.40.390">
    <property type="match status" value="1"/>
</dbReference>
<evidence type="ECO:0000256" key="3">
    <source>
        <dbReference type="ARBA" id="ARBA00022729"/>
    </source>
</evidence>
<dbReference type="Pfam" id="PF14322">
    <property type="entry name" value="SusD-like_3"/>
    <property type="match status" value="1"/>
</dbReference>
<feature type="domain" description="SusD-like N-terminal" evidence="7">
    <location>
        <begin position="36"/>
        <end position="233"/>
    </location>
</feature>
<proteinExistence type="inferred from homology"/>
<dbReference type="STRING" id="288992.SAMN04488522_101225"/>
<feature type="domain" description="RagB/SusD" evidence="6">
    <location>
        <begin position="347"/>
        <end position="505"/>
    </location>
</feature>
<keyword evidence="5" id="KW-0998">Cell outer membrane</keyword>
<dbReference type="PROSITE" id="PS51257">
    <property type="entry name" value="PROKAR_LIPOPROTEIN"/>
    <property type="match status" value="1"/>
</dbReference>
<dbReference type="AlphaFoldDB" id="A0A1M4TKA6"/>
<comment type="subcellular location">
    <subcellularLocation>
        <location evidence="1">Cell outer membrane</location>
    </subcellularLocation>
</comment>
<sequence length="505" mass="56041">MKNKIFIIVAFLMVAVSSCKKLSSLPSDAISTETLVNTTEGLTNALNGAYALFKDHIEFNGKVDQNNMYLRQFYHLTDFASDDIVCGQVTTDPLYYSFSLDHSPSQPNSRYYWYLSYKIITGVNTVIDAVEKSGKNDVATNQLLGECYFLRAFSHFNLVRLFGKPYSVAPNSPGVILRTNLTDPSKKARSTVKEVYDSVLADAEKAAGLMTRSRGVQYASQEAAWSLLARVNLYKEDNAKAIEYADKVINSGKFTLATKTAYPKLFANATSSSETIFCIAFTVVDDYGKFGSIASMIYSDGNSGWGEEYASSSLRAAMSAHPEDVRWSYIVPSKDAAGVVQKKNGIEMYYISKFSFQDNLPNLSSPIMFRIAEMYLIRAEAAAKTGAVGAALDDVDMIRKNRGLEAALYNKVLPAGSTALDVVLAEKRIEMAFEGHRSYDVFRNKRSLNKAYWGYHLTGLKETDVDLSRTPTGYPNLTVPYTSPRIIYYLPVDEVLSNPLAQQNP</sequence>
<organism evidence="8 9">
    <name type="scientific">Pedobacter caeni</name>
    <dbReference type="NCBI Taxonomy" id="288992"/>
    <lineage>
        <taxon>Bacteria</taxon>
        <taxon>Pseudomonadati</taxon>
        <taxon>Bacteroidota</taxon>
        <taxon>Sphingobacteriia</taxon>
        <taxon>Sphingobacteriales</taxon>
        <taxon>Sphingobacteriaceae</taxon>
        <taxon>Pedobacter</taxon>
    </lineage>
</organism>
<protein>
    <submittedName>
        <fullName evidence="8">RagB/SusD domain-containing protein</fullName>
    </submittedName>
</protein>
<dbReference type="InterPro" id="IPR033985">
    <property type="entry name" value="SusD-like_N"/>
</dbReference>
<dbReference type="Proteomes" id="UP000184287">
    <property type="component" value="Unassembled WGS sequence"/>
</dbReference>
<dbReference type="CDD" id="cd08977">
    <property type="entry name" value="SusD"/>
    <property type="match status" value="1"/>
</dbReference>
<evidence type="ECO:0000256" key="1">
    <source>
        <dbReference type="ARBA" id="ARBA00004442"/>
    </source>
</evidence>
<comment type="similarity">
    <text evidence="2">Belongs to the SusD family.</text>
</comment>
<accession>A0A1M4TKA6</accession>
<keyword evidence="9" id="KW-1185">Reference proteome</keyword>
<gene>
    <name evidence="8" type="ORF">SAMN04488522_101225</name>
</gene>
<dbReference type="OrthoDB" id="1080118at2"/>
<evidence type="ECO:0000313" key="9">
    <source>
        <dbReference type="Proteomes" id="UP000184287"/>
    </source>
</evidence>
<dbReference type="EMBL" id="FQUQ01000001">
    <property type="protein sequence ID" value="SHE44919.1"/>
    <property type="molecule type" value="Genomic_DNA"/>
</dbReference>
<evidence type="ECO:0000256" key="2">
    <source>
        <dbReference type="ARBA" id="ARBA00006275"/>
    </source>
</evidence>
<keyword evidence="4" id="KW-0472">Membrane</keyword>
<dbReference type="SUPFAM" id="SSF48452">
    <property type="entry name" value="TPR-like"/>
    <property type="match status" value="1"/>
</dbReference>